<name>A0A0F8ZDG7_9ZZZZ</name>
<evidence type="ECO:0000313" key="1">
    <source>
        <dbReference type="EMBL" id="KKK83970.1"/>
    </source>
</evidence>
<accession>A0A0F8ZDG7</accession>
<proteinExistence type="predicted"/>
<dbReference type="EMBL" id="LAZR01051982">
    <property type="protein sequence ID" value="KKK83970.1"/>
    <property type="molecule type" value="Genomic_DNA"/>
</dbReference>
<gene>
    <name evidence="1" type="ORF">LCGC14_2788010</name>
</gene>
<dbReference type="AlphaFoldDB" id="A0A0F8ZDG7"/>
<organism evidence="1">
    <name type="scientific">marine sediment metagenome</name>
    <dbReference type="NCBI Taxonomy" id="412755"/>
    <lineage>
        <taxon>unclassified sequences</taxon>
        <taxon>metagenomes</taxon>
        <taxon>ecological metagenomes</taxon>
    </lineage>
</organism>
<comment type="caution">
    <text evidence="1">The sequence shown here is derived from an EMBL/GenBank/DDBJ whole genome shotgun (WGS) entry which is preliminary data.</text>
</comment>
<sequence length="72" mass="8582">MVVEEGQLKGAFKGFKNRDTIFEFYCGHKWKQAEYKYHYHYAYMPRAKVIQDGGRFILQVEGMEDSVEVRRA</sequence>
<reference evidence="1" key="1">
    <citation type="journal article" date="2015" name="Nature">
        <title>Complex archaea that bridge the gap between prokaryotes and eukaryotes.</title>
        <authorList>
            <person name="Spang A."/>
            <person name="Saw J.H."/>
            <person name="Jorgensen S.L."/>
            <person name="Zaremba-Niedzwiedzka K."/>
            <person name="Martijn J."/>
            <person name="Lind A.E."/>
            <person name="van Eijk R."/>
            <person name="Schleper C."/>
            <person name="Guy L."/>
            <person name="Ettema T.J."/>
        </authorList>
    </citation>
    <scope>NUCLEOTIDE SEQUENCE</scope>
</reference>
<protein>
    <submittedName>
        <fullName evidence="1">Uncharacterized protein</fullName>
    </submittedName>
</protein>